<dbReference type="Proteomes" id="UP000005546">
    <property type="component" value="Unassembled WGS sequence"/>
</dbReference>
<organism evidence="1 2">
    <name type="scientific">Paraprevotella xylaniphila YIT 11841</name>
    <dbReference type="NCBI Taxonomy" id="762982"/>
    <lineage>
        <taxon>Bacteria</taxon>
        <taxon>Pseudomonadati</taxon>
        <taxon>Bacteroidota</taxon>
        <taxon>Bacteroidia</taxon>
        <taxon>Bacteroidales</taxon>
        <taxon>Prevotellaceae</taxon>
        <taxon>Paraprevotella</taxon>
    </lineage>
</organism>
<protein>
    <submittedName>
        <fullName evidence="1">Uncharacterized protein</fullName>
    </submittedName>
</protein>
<accession>F3QUM4</accession>
<name>F3QUM4_9BACT</name>
<keyword evidence="2" id="KW-1185">Reference proteome</keyword>
<comment type="caution">
    <text evidence="1">The sequence shown here is derived from an EMBL/GenBank/DDBJ whole genome shotgun (WGS) entry which is preliminary data.</text>
</comment>
<evidence type="ECO:0000313" key="2">
    <source>
        <dbReference type="Proteomes" id="UP000005546"/>
    </source>
</evidence>
<dbReference type="EMBL" id="AFBR01000053">
    <property type="protein sequence ID" value="EGG53686.1"/>
    <property type="molecule type" value="Genomic_DNA"/>
</dbReference>
<gene>
    <name evidence="1" type="ORF">HMPREF9442_01897</name>
</gene>
<reference evidence="1 2" key="1">
    <citation type="submission" date="2011-02" db="EMBL/GenBank/DDBJ databases">
        <authorList>
            <person name="Weinstock G."/>
            <person name="Sodergren E."/>
            <person name="Clifton S."/>
            <person name="Fulton L."/>
            <person name="Fulton B."/>
            <person name="Courtney L."/>
            <person name="Fronick C."/>
            <person name="Harrison M."/>
            <person name="Strong C."/>
            <person name="Farmer C."/>
            <person name="Delahaunty K."/>
            <person name="Markovic C."/>
            <person name="Hall O."/>
            <person name="Minx P."/>
            <person name="Tomlinson C."/>
            <person name="Mitreva M."/>
            <person name="Hou S."/>
            <person name="Chen J."/>
            <person name="Wollam A."/>
            <person name="Pepin K.H."/>
            <person name="Johnson M."/>
            <person name="Bhonagiri V."/>
            <person name="Zhang X."/>
            <person name="Suruliraj S."/>
            <person name="Warren W."/>
            <person name="Chinwalla A."/>
            <person name="Mardis E.R."/>
            <person name="Wilson R.K."/>
        </authorList>
    </citation>
    <scope>NUCLEOTIDE SEQUENCE [LARGE SCALE GENOMIC DNA]</scope>
    <source>
        <strain evidence="1 2">YIT 11841</strain>
    </source>
</reference>
<dbReference type="HOGENOM" id="CLU_3046273_0_0_10"/>
<dbReference type="AlphaFoldDB" id="F3QUM4"/>
<proteinExistence type="predicted"/>
<evidence type="ECO:0000313" key="1">
    <source>
        <dbReference type="EMBL" id="EGG53686.1"/>
    </source>
</evidence>
<sequence length="54" mass="6485">MLPRLGFRTEKHGFYFTIREILLIRAAGRATRDIPYKKTENGMRMWKNEKENAQ</sequence>